<dbReference type="SUPFAM" id="SSF54695">
    <property type="entry name" value="POZ domain"/>
    <property type="match status" value="1"/>
</dbReference>
<evidence type="ECO:0000313" key="3">
    <source>
        <dbReference type="Proteomes" id="UP000016934"/>
    </source>
</evidence>
<dbReference type="STRING" id="665912.M2TAC2"/>
<organism evidence="2 3">
    <name type="scientific">Cochliobolus sativus (strain ND90Pr / ATCC 201652)</name>
    <name type="common">Common root rot and spot blotch fungus</name>
    <name type="synonym">Bipolaris sorokiniana</name>
    <dbReference type="NCBI Taxonomy" id="665912"/>
    <lineage>
        <taxon>Eukaryota</taxon>
        <taxon>Fungi</taxon>
        <taxon>Dikarya</taxon>
        <taxon>Ascomycota</taxon>
        <taxon>Pezizomycotina</taxon>
        <taxon>Dothideomycetes</taxon>
        <taxon>Pleosporomycetidae</taxon>
        <taxon>Pleosporales</taxon>
        <taxon>Pleosporineae</taxon>
        <taxon>Pleosporaceae</taxon>
        <taxon>Bipolaris</taxon>
    </lineage>
</organism>
<reference evidence="2 3" key="1">
    <citation type="journal article" date="2012" name="PLoS Pathog.">
        <title>Diverse lifestyles and strategies of plant pathogenesis encoded in the genomes of eighteen Dothideomycetes fungi.</title>
        <authorList>
            <person name="Ohm R.A."/>
            <person name="Feau N."/>
            <person name="Henrissat B."/>
            <person name="Schoch C.L."/>
            <person name="Horwitz B.A."/>
            <person name="Barry K.W."/>
            <person name="Condon B.J."/>
            <person name="Copeland A.C."/>
            <person name="Dhillon B."/>
            <person name="Glaser F."/>
            <person name="Hesse C.N."/>
            <person name="Kosti I."/>
            <person name="LaButti K."/>
            <person name="Lindquist E.A."/>
            <person name="Lucas S."/>
            <person name="Salamov A.A."/>
            <person name="Bradshaw R.E."/>
            <person name="Ciuffetti L."/>
            <person name="Hamelin R.C."/>
            <person name="Kema G.H.J."/>
            <person name="Lawrence C."/>
            <person name="Scott J.A."/>
            <person name="Spatafora J.W."/>
            <person name="Turgeon B.G."/>
            <person name="de Wit P.J.G.M."/>
            <person name="Zhong S."/>
            <person name="Goodwin S.B."/>
            <person name="Grigoriev I.V."/>
        </authorList>
    </citation>
    <scope>NUCLEOTIDE SEQUENCE [LARGE SCALE GENOMIC DNA]</scope>
    <source>
        <strain evidence="3">ND90Pr / ATCC 201652</strain>
    </source>
</reference>
<protein>
    <recommendedName>
        <fullName evidence="1">BTB domain-containing protein</fullName>
    </recommendedName>
</protein>
<dbReference type="InterPro" id="IPR000210">
    <property type="entry name" value="BTB/POZ_dom"/>
</dbReference>
<proteinExistence type="predicted"/>
<evidence type="ECO:0000259" key="1">
    <source>
        <dbReference type="PROSITE" id="PS50097"/>
    </source>
</evidence>
<dbReference type="AlphaFoldDB" id="M2TAC2"/>
<dbReference type="PANTHER" id="PTHR47843">
    <property type="entry name" value="BTB DOMAIN-CONTAINING PROTEIN-RELATED"/>
    <property type="match status" value="1"/>
</dbReference>
<dbReference type="PROSITE" id="PS50097">
    <property type="entry name" value="BTB"/>
    <property type="match status" value="1"/>
</dbReference>
<evidence type="ECO:0000313" key="2">
    <source>
        <dbReference type="EMBL" id="EMD65862.1"/>
    </source>
</evidence>
<accession>M2TAC2</accession>
<dbReference type="OrthoDB" id="6359816at2759"/>
<dbReference type="eggNOG" id="ENOG502SQVI">
    <property type="taxonomic scope" value="Eukaryota"/>
</dbReference>
<sequence length="220" mass="25612">MRDHGEFTNLVLSHSAGSFHAHRIIVCPQSKVFYKACTRGFKEFTGTIQMDHVQYIELKKLVNFFYSSKYDDCLPEEANISLLQLHARMFALADQYDIPGLSHLATEKFFSRCTTLWEPLEFLVSLQDVYETTPTSTRLLRDTACTAIRKHLPRMLNNKDVAELYDKILSRIPNFTEDLLRCYVSNPLYRHCQSCFTYQPMEALQGRCKKCKKGNRGFSW</sequence>
<dbReference type="GeneID" id="19135287"/>
<dbReference type="OMA" id="CEFASVQ"/>
<reference evidence="3" key="2">
    <citation type="journal article" date="2013" name="PLoS Genet.">
        <title>Comparative genome structure, secondary metabolite, and effector coding capacity across Cochliobolus pathogens.</title>
        <authorList>
            <person name="Condon B.J."/>
            <person name="Leng Y."/>
            <person name="Wu D."/>
            <person name="Bushley K.E."/>
            <person name="Ohm R.A."/>
            <person name="Otillar R."/>
            <person name="Martin J."/>
            <person name="Schackwitz W."/>
            <person name="Grimwood J."/>
            <person name="MohdZainudin N."/>
            <person name="Xue C."/>
            <person name="Wang R."/>
            <person name="Manning V.A."/>
            <person name="Dhillon B."/>
            <person name="Tu Z.J."/>
            <person name="Steffenson B.J."/>
            <person name="Salamov A."/>
            <person name="Sun H."/>
            <person name="Lowry S."/>
            <person name="LaButti K."/>
            <person name="Han J."/>
            <person name="Copeland A."/>
            <person name="Lindquist E."/>
            <person name="Barry K."/>
            <person name="Schmutz J."/>
            <person name="Baker S.E."/>
            <person name="Ciuffetti L.M."/>
            <person name="Grigoriev I.V."/>
            <person name="Zhong S."/>
            <person name="Turgeon B.G."/>
        </authorList>
    </citation>
    <scope>NUCLEOTIDE SEQUENCE [LARGE SCALE GENOMIC DNA]</scope>
    <source>
        <strain evidence="3">ND90Pr / ATCC 201652</strain>
    </source>
</reference>
<dbReference type="InterPro" id="IPR011333">
    <property type="entry name" value="SKP1/BTB/POZ_sf"/>
</dbReference>
<feature type="domain" description="BTB" evidence="1">
    <location>
        <begin position="8"/>
        <end position="71"/>
    </location>
</feature>
<gene>
    <name evidence="2" type="ORF">COCSADRAFT_25450</name>
</gene>
<dbReference type="PANTHER" id="PTHR47843:SF5">
    <property type="entry name" value="BTB_POZ DOMAIN PROTEIN"/>
    <property type="match status" value="1"/>
</dbReference>
<dbReference type="Proteomes" id="UP000016934">
    <property type="component" value="Unassembled WGS sequence"/>
</dbReference>
<name>M2TAC2_COCSN</name>
<dbReference type="Pfam" id="PF00651">
    <property type="entry name" value="BTB"/>
    <property type="match status" value="1"/>
</dbReference>
<dbReference type="Gene3D" id="3.30.710.10">
    <property type="entry name" value="Potassium Channel Kv1.1, Chain A"/>
    <property type="match status" value="1"/>
</dbReference>
<dbReference type="KEGG" id="bsc:COCSADRAFT_25450"/>
<keyword evidence="3" id="KW-1185">Reference proteome</keyword>
<dbReference type="CDD" id="cd18186">
    <property type="entry name" value="BTB_POZ_ZBTB_KLHL-like"/>
    <property type="match status" value="1"/>
</dbReference>
<dbReference type="RefSeq" id="XP_007698272.1">
    <property type="nucleotide sequence ID" value="XM_007700082.1"/>
</dbReference>
<dbReference type="EMBL" id="KB445641">
    <property type="protein sequence ID" value="EMD65862.1"/>
    <property type="molecule type" value="Genomic_DNA"/>
</dbReference>
<dbReference type="HOGENOM" id="CLU_057752_6_1_1"/>